<dbReference type="RefSeq" id="WP_090158417.1">
    <property type="nucleotide sequence ID" value="NZ_JAJATZ010000007.1"/>
</dbReference>
<evidence type="ECO:0000259" key="7">
    <source>
        <dbReference type="SMART" id="SM00528"/>
    </source>
</evidence>
<evidence type="ECO:0000256" key="4">
    <source>
        <dbReference type="ARBA" id="ARBA00023125"/>
    </source>
</evidence>
<comment type="similarity">
    <text evidence="2">Belongs to the histone-like protein H-NS family.</text>
</comment>
<dbReference type="SMART" id="SM00528">
    <property type="entry name" value="HNS"/>
    <property type="match status" value="1"/>
</dbReference>
<dbReference type="PANTHER" id="PTHR38097:SF2">
    <property type="entry name" value="DNA-BINDING PROTEIN STPA"/>
    <property type="match status" value="1"/>
</dbReference>
<evidence type="ECO:0000256" key="1">
    <source>
        <dbReference type="ARBA" id="ARBA00004453"/>
    </source>
</evidence>
<keyword evidence="5" id="KW-0175">Coiled coil</keyword>
<dbReference type="Pfam" id="PF00816">
    <property type="entry name" value="Histone_HNS"/>
    <property type="match status" value="1"/>
</dbReference>
<evidence type="ECO:0000256" key="2">
    <source>
        <dbReference type="ARBA" id="ARBA00010610"/>
    </source>
</evidence>
<evidence type="ECO:0000256" key="3">
    <source>
        <dbReference type="ARBA" id="ARBA00022490"/>
    </source>
</evidence>
<feature type="coiled-coil region" evidence="5">
    <location>
        <begin position="6"/>
        <end position="33"/>
    </location>
</feature>
<keyword evidence="9" id="KW-1185">Reference proteome</keyword>
<evidence type="ECO:0000313" key="9">
    <source>
        <dbReference type="Proteomes" id="UP001138961"/>
    </source>
</evidence>
<dbReference type="SUPFAM" id="SSF81273">
    <property type="entry name" value="H-NS histone-like proteins"/>
    <property type="match status" value="1"/>
</dbReference>
<evidence type="ECO:0000313" key="8">
    <source>
        <dbReference type="EMBL" id="MCB5200313.1"/>
    </source>
</evidence>
<sequence length="106" mass="11581">MTINLNEMSRKELEKLRKDVDKALKSIEGRELKMAQEAAAKAAAEYGFTLADLSNLPGAKRAAATKSAPKYRNPNDATQTWTGKGRQPDWFKTAIAAGTDPSTLEI</sequence>
<dbReference type="InterPro" id="IPR037150">
    <property type="entry name" value="H-NS_C_dom_sf"/>
</dbReference>
<accession>A0ABS8BX65</accession>
<comment type="caution">
    <text evidence="8">The sequence shown here is derived from an EMBL/GenBank/DDBJ whole genome shotgun (WGS) entry which is preliminary data.</text>
</comment>
<evidence type="ECO:0000256" key="6">
    <source>
        <dbReference type="SAM" id="MobiDB-lite"/>
    </source>
</evidence>
<proteinExistence type="inferred from homology"/>
<feature type="region of interest" description="Disordered" evidence="6">
    <location>
        <begin position="64"/>
        <end position="88"/>
    </location>
</feature>
<gene>
    <name evidence="8" type="ORF">LGQ03_13780</name>
</gene>
<keyword evidence="3" id="KW-0963">Cytoplasm</keyword>
<dbReference type="PANTHER" id="PTHR38097">
    <property type="match status" value="1"/>
</dbReference>
<protein>
    <submittedName>
        <fullName evidence="8">H-NS histone family protein</fullName>
    </submittedName>
</protein>
<dbReference type="EMBL" id="JAJATZ010000007">
    <property type="protein sequence ID" value="MCB5200313.1"/>
    <property type="molecule type" value="Genomic_DNA"/>
</dbReference>
<dbReference type="InterPro" id="IPR027444">
    <property type="entry name" value="H-NS_C_dom"/>
</dbReference>
<dbReference type="Gene3D" id="4.10.430.10">
    <property type="entry name" value="Histone-like protein H-NS, C-terminal domain"/>
    <property type="match status" value="1"/>
</dbReference>
<keyword evidence="4" id="KW-0238">DNA-binding</keyword>
<name>A0ABS8BX65_9RHOB</name>
<organism evidence="8 9">
    <name type="scientific">Loktanella gaetbuli</name>
    <dbReference type="NCBI Taxonomy" id="2881335"/>
    <lineage>
        <taxon>Bacteria</taxon>
        <taxon>Pseudomonadati</taxon>
        <taxon>Pseudomonadota</taxon>
        <taxon>Alphaproteobacteria</taxon>
        <taxon>Rhodobacterales</taxon>
        <taxon>Roseobacteraceae</taxon>
        <taxon>Loktanella</taxon>
    </lineage>
</organism>
<dbReference type="Proteomes" id="UP001138961">
    <property type="component" value="Unassembled WGS sequence"/>
</dbReference>
<reference evidence="8" key="1">
    <citation type="submission" date="2021-10" db="EMBL/GenBank/DDBJ databases">
        <title>Loktanella gaetbuli sp. nov., isolated from a tidal flat.</title>
        <authorList>
            <person name="Park S."/>
            <person name="Yoon J.-H."/>
        </authorList>
    </citation>
    <scope>NUCLEOTIDE SEQUENCE</scope>
    <source>
        <strain evidence="8">TSTF-M6</strain>
    </source>
</reference>
<comment type="subcellular location">
    <subcellularLocation>
        <location evidence="1">Cytoplasm</location>
        <location evidence="1">Nucleoid</location>
    </subcellularLocation>
</comment>
<evidence type="ECO:0000256" key="5">
    <source>
        <dbReference type="SAM" id="Coils"/>
    </source>
</evidence>
<feature type="domain" description="DNA-binding protein H-NS-like C-terminal" evidence="7">
    <location>
        <begin position="61"/>
        <end position="106"/>
    </location>
</feature>